<evidence type="ECO:0000313" key="2">
    <source>
        <dbReference type="EMBL" id="KAJ7385763.1"/>
    </source>
</evidence>
<gene>
    <name evidence="2" type="ORF">OS493_013796</name>
</gene>
<evidence type="ECO:0000313" key="3">
    <source>
        <dbReference type="Proteomes" id="UP001163046"/>
    </source>
</evidence>
<dbReference type="OrthoDB" id="5965585at2759"/>
<organism evidence="2 3">
    <name type="scientific">Desmophyllum pertusum</name>
    <dbReference type="NCBI Taxonomy" id="174260"/>
    <lineage>
        <taxon>Eukaryota</taxon>
        <taxon>Metazoa</taxon>
        <taxon>Cnidaria</taxon>
        <taxon>Anthozoa</taxon>
        <taxon>Hexacorallia</taxon>
        <taxon>Scleractinia</taxon>
        <taxon>Caryophylliina</taxon>
        <taxon>Caryophylliidae</taxon>
        <taxon>Desmophyllum</taxon>
    </lineage>
</organism>
<dbReference type="EMBL" id="MU825879">
    <property type="protein sequence ID" value="KAJ7385763.1"/>
    <property type="molecule type" value="Genomic_DNA"/>
</dbReference>
<accession>A0A9W9ZRS7</accession>
<keyword evidence="3" id="KW-1185">Reference proteome</keyword>
<proteinExistence type="predicted"/>
<protein>
    <submittedName>
        <fullName evidence="2">Uncharacterized protein</fullName>
    </submittedName>
</protein>
<sequence>MAALVADLTRVDNLTEQFGRQMLEEGLAYRAESLGSQLAANNNAGDVRFTAHHSAWLICERTSAKPGKFERRTSQANKTHSVSRNLVHLRTDRESPPLVSEVRIVKVGSSKRSLKRNQVEKSSKDENGYELDKKEFKNIVLKEGDGGLDLSSSSDDELRELYSCKTEPLETNFKTSNAAGCPELLSPTRSPGFAKGQNDKDTRRKRNKICRGSLKKKFKISRPCLDLEKMLARRVEDMGTDKIPESIFHPIHQM</sequence>
<feature type="region of interest" description="Disordered" evidence="1">
    <location>
        <begin position="180"/>
        <end position="207"/>
    </location>
</feature>
<reference evidence="2" key="1">
    <citation type="submission" date="2023-01" db="EMBL/GenBank/DDBJ databases">
        <title>Genome assembly of the deep-sea coral Lophelia pertusa.</title>
        <authorList>
            <person name="Herrera S."/>
            <person name="Cordes E."/>
        </authorList>
    </citation>
    <scope>NUCLEOTIDE SEQUENCE</scope>
    <source>
        <strain evidence="2">USNM1676648</strain>
        <tissue evidence="2">Polyp</tissue>
    </source>
</reference>
<dbReference type="Proteomes" id="UP001163046">
    <property type="component" value="Unassembled WGS sequence"/>
</dbReference>
<comment type="caution">
    <text evidence="2">The sequence shown here is derived from an EMBL/GenBank/DDBJ whole genome shotgun (WGS) entry which is preliminary data.</text>
</comment>
<evidence type="ECO:0000256" key="1">
    <source>
        <dbReference type="SAM" id="MobiDB-lite"/>
    </source>
</evidence>
<dbReference type="AlphaFoldDB" id="A0A9W9ZRS7"/>
<name>A0A9W9ZRS7_9CNID</name>